<sequence length="221" mass="23728">MSRIYRAASFAAVTLCTAFGIACSAPSFAETVTNAVSAMSNDQVSQPVPAVAVEPLPEVPAVTSDSAITAAPADADDDSDRIQARSLDQLVSQQDMPVTLDRETECLAASVYFESKGEPLEGQLAVAEVVLNRAKSGGRFPPSVCSVVFQKGQFSFVRGNHFPPINRQGAFWKTAVAIAQIAMDDEWDSRASNALFFHATSVSPGWNKVRVARLGNHVFYR</sequence>
<gene>
    <name evidence="3" type="ORF">GON01_02960</name>
</gene>
<feature type="signal peptide" evidence="1">
    <location>
        <begin position="1"/>
        <end position="29"/>
    </location>
</feature>
<dbReference type="Gene3D" id="1.10.10.2520">
    <property type="entry name" value="Cell wall hydrolase SleB, domain 1"/>
    <property type="match status" value="1"/>
</dbReference>
<comment type="caution">
    <text evidence="3">The sequence shown here is derived from an EMBL/GenBank/DDBJ whole genome shotgun (WGS) entry which is preliminary data.</text>
</comment>
<dbReference type="Proteomes" id="UP000441389">
    <property type="component" value="Unassembled WGS sequence"/>
</dbReference>
<evidence type="ECO:0000313" key="3">
    <source>
        <dbReference type="EMBL" id="MVO76898.1"/>
    </source>
</evidence>
<dbReference type="EMBL" id="WQMS01000002">
    <property type="protein sequence ID" value="MVO76898.1"/>
    <property type="molecule type" value="Genomic_DNA"/>
</dbReference>
<dbReference type="Pfam" id="PF07486">
    <property type="entry name" value="Hydrolase_2"/>
    <property type="match status" value="1"/>
</dbReference>
<organism evidence="3 4">
    <name type="scientific">Sphingomonas horti</name>
    <dbReference type="NCBI Taxonomy" id="2682842"/>
    <lineage>
        <taxon>Bacteria</taxon>
        <taxon>Pseudomonadati</taxon>
        <taxon>Pseudomonadota</taxon>
        <taxon>Alphaproteobacteria</taxon>
        <taxon>Sphingomonadales</taxon>
        <taxon>Sphingomonadaceae</taxon>
        <taxon>Sphingomonas</taxon>
    </lineage>
</organism>
<evidence type="ECO:0000313" key="4">
    <source>
        <dbReference type="Proteomes" id="UP000441389"/>
    </source>
</evidence>
<proteinExistence type="predicted"/>
<dbReference type="PROSITE" id="PS51257">
    <property type="entry name" value="PROKAR_LIPOPROTEIN"/>
    <property type="match status" value="1"/>
</dbReference>
<evidence type="ECO:0000256" key="1">
    <source>
        <dbReference type="SAM" id="SignalP"/>
    </source>
</evidence>
<dbReference type="RefSeq" id="WP_157025883.1">
    <property type="nucleotide sequence ID" value="NZ_WQMS01000002.1"/>
</dbReference>
<dbReference type="AlphaFoldDB" id="A0A6I4IYA1"/>
<feature type="domain" description="Cell wall hydrolase SleB" evidence="2">
    <location>
        <begin position="117"/>
        <end position="220"/>
    </location>
</feature>
<dbReference type="InterPro" id="IPR042047">
    <property type="entry name" value="SleB_dom1"/>
</dbReference>
<protein>
    <submittedName>
        <fullName evidence="3">Cell wall hydrolase</fullName>
    </submittedName>
</protein>
<evidence type="ECO:0000259" key="2">
    <source>
        <dbReference type="Pfam" id="PF07486"/>
    </source>
</evidence>
<accession>A0A6I4IYA1</accession>
<name>A0A6I4IYA1_9SPHN</name>
<keyword evidence="1" id="KW-0732">Signal</keyword>
<keyword evidence="3" id="KW-0378">Hydrolase</keyword>
<reference evidence="3 4" key="1">
    <citation type="submission" date="2019-12" db="EMBL/GenBank/DDBJ databases">
        <authorList>
            <person name="Huq M.A."/>
        </authorList>
    </citation>
    <scope>NUCLEOTIDE SEQUENCE [LARGE SCALE GENOMIC DNA]</scope>
    <source>
        <strain evidence="3 4">MAH-20</strain>
    </source>
</reference>
<keyword evidence="4" id="KW-1185">Reference proteome</keyword>
<dbReference type="GO" id="GO:0016787">
    <property type="term" value="F:hydrolase activity"/>
    <property type="evidence" value="ECO:0007669"/>
    <property type="project" value="UniProtKB-KW"/>
</dbReference>
<feature type="chain" id="PRO_5026315018" evidence="1">
    <location>
        <begin position="30"/>
        <end position="221"/>
    </location>
</feature>
<dbReference type="InterPro" id="IPR011105">
    <property type="entry name" value="Cell_wall_hydrolase_SleB"/>
</dbReference>